<sequence>MSNQSTIVINTYRSLAKLVRRLPEKQQTGALKQLRDGYRKHADETSSEKIADLIQEAGKKIAFLRIVTPKNMWTTTNTAAVGEAAATAAAQETKQSGVTRWVYRSSGEKDADGKPIMRKSSRVVSNFDGKNLDPCNINRHNSQLKRMGFANNLHAKGLF</sequence>
<protein>
    <recommendedName>
        <fullName evidence="1">Complex 1 LYR protein domain-containing protein</fullName>
    </recommendedName>
</protein>
<gene>
    <name evidence="2" type="ORF">QTG54_007351</name>
</gene>
<dbReference type="Proteomes" id="UP001224775">
    <property type="component" value="Unassembled WGS sequence"/>
</dbReference>
<proteinExistence type="predicted"/>
<dbReference type="EMBL" id="JATAAI010000012">
    <property type="protein sequence ID" value="KAK1741778.1"/>
    <property type="molecule type" value="Genomic_DNA"/>
</dbReference>
<organism evidence="2 3">
    <name type="scientific">Skeletonema marinoi</name>
    <dbReference type="NCBI Taxonomy" id="267567"/>
    <lineage>
        <taxon>Eukaryota</taxon>
        <taxon>Sar</taxon>
        <taxon>Stramenopiles</taxon>
        <taxon>Ochrophyta</taxon>
        <taxon>Bacillariophyta</taxon>
        <taxon>Coscinodiscophyceae</taxon>
        <taxon>Thalassiosirophycidae</taxon>
        <taxon>Thalassiosirales</taxon>
        <taxon>Skeletonemataceae</taxon>
        <taxon>Skeletonema</taxon>
        <taxon>Skeletonema marinoi-dohrnii complex</taxon>
    </lineage>
</organism>
<evidence type="ECO:0000259" key="1">
    <source>
        <dbReference type="Pfam" id="PF05347"/>
    </source>
</evidence>
<name>A0AAD9DDL3_9STRA</name>
<dbReference type="Pfam" id="PF05347">
    <property type="entry name" value="Complex1_LYR"/>
    <property type="match status" value="1"/>
</dbReference>
<comment type="caution">
    <text evidence="2">The sequence shown here is derived from an EMBL/GenBank/DDBJ whole genome shotgun (WGS) entry which is preliminary data.</text>
</comment>
<reference evidence="2" key="1">
    <citation type="submission" date="2023-06" db="EMBL/GenBank/DDBJ databases">
        <title>Survivors Of The Sea: Transcriptome response of Skeletonema marinoi to long-term dormancy.</title>
        <authorList>
            <person name="Pinder M.I.M."/>
            <person name="Kourtchenko O."/>
            <person name="Robertson E.K."/>
            <person name="Larsson T."/>
            <person name="Maumus F."/>
            <person name="Osuna-Cruz C.M."/>
            <person name="Vancaester E."/>
            <person name="Stenow R."/>
            <person name="Vandepoele K."/>
            <person name="Ploug H."/>
            <person name="Bruchert V."/>
            <person name="Godhe A."/>
            <person name="Topel M."/>
        </authorList>
    </citation>
    <scope>NUCLEOTIDE SEQUENCE</scope>
    <source>
        <strain evidence="2">R05AC</strain>
    </source>
</reference>
<evidence type="ECO:0000313" key="2">
    <source>
        <dbReference type="EMBL" id="KAK1741778.1"/>
    </source>
</evidence>
<evidence type="ECO:0000313" key="3">
    <source>
        <dbReference type="Proteomes" id="UP001224775"/>
    </source>
</evidence>
<keyword evidence="3" id="KW-1185">Reference proteome</keyword>
<accession>A0AAD9DDL3</accession>
<dbReference type="InterPro" id="IPR008011">
    <property type="entry name" value="Complex1_LYR_dom"/>
</dbReference>
<dbReference type="AlphaFoldDB" id="A0AAD9DDL3"/>
<feature type="domain" description="Complex 1 LYR protein" evidence="1">
    <location>
        <begin position="11"/>
        <end position="60"/>
    </location>
</feature>